<dbReference type="PROSITE" id="PS01032">
    <property type="entry name" value="PPM_1"/>
    <property type="match status" value="1"/>
</dbReference>
<organism evidence="6 7">
    <name type="scientific">Porites evermanni</name>
    <dbReference type="NCBI Taxonomy" id="104178"/>
    <lineage>
        <taxon>Eukaryota</taxon>
        <taxon>Metazoa</taxon>
        <taxon>Cnidaria</taxon>
        <taxon>Anthozoa</taxon>
        <taxon>Hexacorallia</taxon>
        <taxon>Scleractinia</taxon>
        <taxon>Fungiina</taxon>
        <taxon>Poritidae</taxon>
        <taxon>Porites</taxon>
    </lineage>
</organism>
<dbReference type="PANTHER" id="PTHR47992">
    <property type="entry name" value="PROTEIN PHOSPHATASE"/>
    <property type="match status" value="1"/>
</dbReference>
<dbReference type="InterPro" id="IPR000222">
    <property type="entry name" value="PP2C_BS"/>
</dbReference>
<dbReference type="CDD" id="cd00143">
    <property type="entry name" value="PP2Cc"/>
    <property type="match status" value="1"/>
</dbReference>
<dbReference type="SMART" id="SM00331">
    <property type="entry name" value="PP2C_SIG"/>
    <property type="match status" value="1"/>
</dbReference>
<dbReference type="SUPFAM" id="SSF81606">
    <property type="entry name" value="PP2C-like"/>
    <property type="match status" value="1"/>
</dbReference>
<sequence length="370" mass="41463">MFWRKFSSVARVGLRSLSRVVQRKDELRFAAILGGHLRYFSSESATNNASTQRLWSDIGGDDVSSNPFDDLGAWHDAEAKSFLHNVSVDTVGKSTSIGYRTANEDNFQLVELEPDLDYFAVFDGHGGSLAVDFVSEHLHGCVRHYYSYDKDMEKVLIKAFTKCNEDLEKYCHWLTERGDRENVQHCGTTATVALLRDGTDLTVASVGDSSALICRLGDAVSLTNAHHPTREDELQRITSLNGWIDWGFDAMVNGKLAMTRSIGDFHLKPYGVIATPEITQLKLNHQTDSFIVLHTDGISHVMSDKEITEIVRNCPDAEYAANVLTSCALQYGSEDNVTAIVIPLRLWGKHRTQQISKELSLLKNMRIKYN</sequence>
<gene>
    <name evidence="6" type="ORF">PEVE_00036451</name>
</gene>
<keyword evidence="1" id="KW-0479">Metal-binding</keyword>
<keyword evidence="2 4" id="KW-0378">Hydrolase</keyword>
<protein>
    <recommendedName>
        <fullName evidence="5">PPM-type phosphatase domain-containing protein</fullName>
    </recommendedName>
</protein>
<evidence type="ECO:0000256" key="1">
    <source>
        <dbReference type="ARBA" id="ARBA00022723"/>
    </source>
</evidence>
<dbReference type="Pfam" id="PF00481">
    <property type="entry name" value="PP2C"/>
    <property type="match status" value="1"/>
</dbReference>
<evidence type="ECO:0000313" key="7">
    <source>
        <dbReference type="Proteomes" id="UP001159427"/>
    </source>
</evidence>
<evidence type="ECO:0000259" key="5">
    <source>
        <dbReference type="PROSITE" id="PS51746"/>
    </source>
</evidence>
<evidence type="ECO:0000256" key="3">
    <source>
        <dbReference type="ARBA" id="ARBA00022912"/>
    </source>
</evidence>
<keyword evidence="3 4" id="KW-0904">Protein phosphatase</keyword>
<reference evidence="6 7" key="1">
    <citation type="submission" date="2022-05" db="EMBL/GenBank/DDBJ databases">
        <authorList>
            <consortium name="Genoscope - CEA"/>
            <person name="William W."/>
        </authorList>
    </citation>
    <scope>NUCLEOTIDE SEQUENCE [LARGE SCALE GENOMIC DNA]</scope>
</reference>
<evidence type="ECO:0000313" key="6">
    <source>
        <dbReference type="EMBL" id="CAH3029598.1"/>
    </source>
</evidence>
<name>A0ABN8MNG0_9CNID</name>
<evidence type="ECO:0000256" key="2">
    <source>
        <dbReference type="ARBA" id="ARBA00022801"/>
    </source>
</evidence>
<evidence type="ECO:0000256" key="4">
    <source>
        <dbReference type="RuleBase" id="RU003465"/>
    </source>
</evidence>
<accession>A0ABN8MNG0</accession>
<dbReference type="EMBL" id="CALNXI010000582">
    <property type="protein sequence ID" value="CAH3029598.1"/>
    <property type="molecule type" value="Genomic_DNA"/>
</dbReference>
<dbReference type="SMART" id="SM00332">
    <property type="entry name" value="PP2Cc"/>
    <property type="match status" value="1"/>
</dbReference>
<dbReference type="InterPro" id="IPR001932">
    <property type="entry name" value="PPM-type_phosphatase-like_dom"/>
</dbReference>
<proteinExistence type="inferred from homology"/>
<dbReference type="InterPro" id="IPR036457">
    <property type="entry name" value="PPM-type-like_dom_sf"/>
</dbReference>
<keyword evidence="7" id="KW-1185">Reference proteome</keyword>
<dbReference type="PROSITE" id="PS51746">
    <property type="entry name" value="PPM_2"/>
    <property type="match status" value="1"/>
</dbReference>
<comment type="caution">
    <text evidence="6">The sequence shown here is derived from an EMBL/GenBank/DDBJ whole genome shotgun (WGS) entry which is preliminary data.</text>
</comment>
<dbReference type="Gene3D" id="3.60.40.10">
    <property type="entry name" value="PPM-type phosphatase domain"/>
    <property type="match status" value="1"/>
</dbReference>
<dbReference type="Proteomes" id="UP001159427">
    <property type="component" value="Unassembled WGS sequence"/>
</dbReference>
<dbReference type="InterPro" id="IPR015655">
    <property type="entry name" value="PP2C"/>
</dbReference>
<feature type="domain" description="PPM-type phosphatase" evidence="5">
    <location>
        <begin position="90"/>
        <end position="344"/>
    </location>
</feature>
<comment type="similarity">
    <text evidence="4">Belongs to the PP2C family.</text>
</comment>